<dbReference type="AlphaFoldDB" id="A0A382PM46"/>
<reference evidence="1" key="1">
    <citation type="submission" date="2018-05" db="EMBL/GenBank/DDBJ databases">
        <authorList>
            <person name="Lanie J.A."/>
            <person name="Ng W.-L."/>
            <person name="Kazmierczak K.M."/>
            <person name="Andrzejewski T.M."/>
            <person name="Davidsen T.M."/>
            <person name="Wayne K.J."/>
            <person name="Tettelin H."/>
            <person name="Glass J.I."/>
            <person name="Rusch D."/>
            <person name="Podicherti R."/>
            <person name="Tsui H.-C.T."/>
            <person name="Winkler M.E."/>
        </authorList>
    </citation>
    <scope>NUCLEOTIDE SEQUENCE</scope>
</reference>
<sequence length="65" mass="8171">VIFESEENQKESMKRYLQWKIRISIKFYNWAYPITKITRWRINLTIRLYNKHFLDPDEEPIPQIK</sequence>
<gene>
    <name evidence="1" type="ORF">METZ01_LOCUS327298</name>
</gene>
<organism evidence="1">
    <name type="scientific">marine metagenome</name>
    <dbReference type="NCBI Taxonomy" id="408172"/>
    <lineage>
        <taxon>unclassified sequences</taxon>
        <taxon>metagenomes</taxon>
        <taxon>ecological metagenomes</taxon>
    </lineage>
</organism>
<protein>
    <submittedName>
        <fullName evidence="1">Uncharacterized protein</fullName>
    </submittedName>
</protein>
<proteinExistence type="predicted"/>
<evidence type="ECO:0000313" key="1">
    <source>
        <dbReference type="EMBL" id="SVC74444.1"/>
    </source>
</evidence>
<feature type="non-terminal residue" evidence="1">
    <location>
        <position position="1"/>
    </location>
</feature>
<name>A0A382PM46_9ZZZZ</name>
<accession>A0A382PM46</accession>
<dbReference type="EMBL" id="UINC01108386">
    <property type="protein sequence ID" value="SVC74444.1"/>
    <property type="molecule type" value="Genomic_DNA"/>
</dbReference>